<dbReference type="AlphaFoldDB" id="A0A6G0W8S2"/>
<organism evidence="2 3">
    <name type="scientific">Aphis craccivora</name>
    <name type="common">Cowpea aphid</name>
    <dbReference type="NCBI Taxonomy" id="307492"/>
    <lineage>
        <taxon>Eukaryota</taxon>
        <taxon>Metazoa</taxon>
        <taxon>Ecdysozoa</taxon>
        <taxon>Arthropoda</taxon>
        <taxon>Hexapoda</taxon>
        <taxon>Insecta</taxon>
        <taxon>Pterygota</taxon>
        <taxon>Neoptera</taxon>
        <taxon>Paraneoptera</taxon>
        <taxon>Hemiptera</taxon>
        <taxon>Sternorrhyncha</taxon>
        <taxon>Aphidomorpha</taxon>
        <taxon>Aphidoidea</taxon>
        <taxon>Aphididae</taxon>
        <taxon>Aphidini</taxon>
        <taxon>Aphis</taxon>
        <taxon>Aphis</taxon>
    </lineage>
</organism>
<comment type="caution">
    <text evidence="2">The sequence shown here is derived from an EMBL/GenBank/DDBJ whole genome shotgun (WGS) entry which is preliminary data.</text>
</comment>
<gene>
    <name evidence="2" type="ORF">FWK35_00031965</name>
</gene>
<keyword evidence="1" id="KW-0472">Membrane</keyword>
<name>A0A6G0W8S2_APHCR</name>
<protein>
    <submittedName>
        <fullName evidence="2">Putative cation-transporting ATPase 13A3 isoform X2</fullName>
    </submittedName>
</protein>
<dbReference type="EMBL" id="VUJU01008967">
    <property type="protein sequence ID" value="KAF0723554.1"/>
    <property type="molecule type" value="Genomic_DNA"/>
</dbReference>
<evidence type="ECO:0000313" key="2">
    <source>
        <dbReference type="EMBL" id="KAF0723554.1"/>
    </source>
</evidence>
<keyword evidence="1" id="KW-1133">Transmembrane helix</keyword>
<keyword evidence="1" id="KW-0812">Transmembrane</keyword>
<sequence>MLQTARHSIFTDIFDMVNLKNSRNEHEQHLFLITLLAFPILNLYLAINIEAFAESTLMKKILSTIRRKKQPKNPYNQLIASQPNMLL</sequence>
<feature type="transmembrane region" description="Helical" evidence="1">
    <location>
        <begin position="30"/>
        <end position="53"/>
    </location>
</feature>
<evidence type="ECO:0000256" key="1">
    <source>
        <dbReference type="SAM" id="Phobius"/>
    </source>
</evidence>
<keyword evidence="3" id="KW-1185">Reference proteome</keyword>
<evidence type="ECO:0000313" key="3">
    <source>
        <dbReference type="Proteomes" id="UP000478052"/>
    </source>
</evidence>
<proteinExistence type="predicted"/>
<dbReference type="Proteomes" id="UP000478052">
    <property type="component" value="Unassembled WGS sequence"/>
</dbReference>
<accession>A0A6G0W8S2</accession>
<reference evidence="2 3" key="1">
    <citation type="submission" date="2019-08" db="EMBL/GenBank/DDBJ databases">
        <title>Whole genome of Aphis craccivora.</title>
        <authorList>
            <person name="Voronova N.V."/>
            <person name="Shulinski R.S."/>
            <person name="Bandarenka Y.V."/>
            <person name="Zhorov D.G."/>
            <person name="Warner D."/>
        </authorList>
    </citation>
    <scope>NUCLEOTIDE SEQUENCE [LARGE SCALE GENOMIC DNA]</scope>
    <source>
        <strain evidence="2">180601</strain>
        <tissue evidence="2">Whole Body</tissue>
    </source>
</reference>